<comment type="caution">
    <text evidence="2">The sequence shown here is derived from an EMBL/GenBank/DDBJ whole genome shotgun (WGS) entry which is preliminary data.</text>
</comment>
<feature type="domain" description="Endonuclease/exonuclease/phosphatase" evidence="1">
    <location>
        <begin position="50"/>
        <end position="101"/>
    </location>
</feature>
<sequence length="120" mass="13472">MLTRSVTFRAVSLILTRARVRNLPVLLYCQHSTAANASLLHSALTPPLFFNLHHPLWGFNDSSRLGNKFAFWIMNSNFVILNISTPTHTSPAGNQSLLDLTPLFKITTLPFGLFCGWFLI</sequence>
<dbReference type="Proteomes" id="UP000499080">
    <property type="component" value="Unassembled WGS sequence"/>
</dbReference>
<dbReference type="InterPro" id="IPR005135">
    <property type="entry name" value="Endo/exonuclease/phosphatase"/>
</dbReference>
<accession>A0A4Y2BRR3</accession>
<keyword evidence="3" id="KW-1185">Reference proteome</keyword>
<reference evidence="2 3" key="1">
    <citation type="journal article" date="2019" name="Sci. Rep.">
        <title>Orb-weaving spider Araneus ventricosus genome elucidates the spidroin gene catalogue.</title>
        <authorList>
            <person name="Kono N."/>
            <person name="Nakamura H."/>
            <person name="Ohtoshi R."/>
            <person name="Moran D.A.P."/>
            <person name="Shinohara A."/>
            <person name="Yoshida Y."/>
            <person name="Fujiwara M."/>
            <person name="Mori M."/>
            <person name="Tomita M."/>
            <person name="Arakawa K."/>
        </authorList>
    </citation>
    <scope>NUCLEOTIDE SEQUENCE [LARGE SCALE GENOMIC DNA]</scope>
</reference>
<dbReference type="EMBL" id="BGPR01000106">
    <property type="protein sequence ID" value="GBL94880.1"/>
    <property type="molecule type" value="Genomic_DNA"/>
</dbReference>
<evidence type="ECO:0000259" key="1">
    <source>
        <dbReference type="Pfam" id="PF14529"/>
    </source>
</evidence>
<organism evidence="2 3">
    <name type="scientific">Araneus ventricosus</name>
    <name type="common">Orbweaver spider</name>
    <name type="synonym">Epeira ventricosa</name>
    <dbReference type="NCBI Taxonomy" id="182803"/>
    <lineage>
        <taxon>Eukaryota</taxon>
        <taxon>Metazoa</taxon>
        <taxon>Ecdysozoa</taxon>
        <taxon>Arthropoda</taxon>
        <taxon>Chelicerata</taxon>
        <taxon>Arachnida</taxon>
        <taxon>Araneae</taxon>
        <taxon>Araneomorphae</taxon>
        <taxon>Entelegynae</taxon>
        <taxon>Araneoidea</taxon>
        <taxon>Araneidae</taxon>
        <taxon>Araneus</taxon>
    </lineage>
</organism>
<gene>
    <name evidence="2" type="ORF">AVEN_197552_1</name>
</gene>
<dbReference type="AlphaFoldDB" id="A0A4Y2BRR3"/>
<dbReference type="GO" id="GO:0003824">
    <property type="term" value="F:catalytic activity"/>
    <property type="evidence" value="ECO:0007669"/>
    <property type="project" value="InterPro"/>
</dbReference>
<protein>
    <recommendedName>
        <fullName evidence="1">Endonuclease/exonuclease/phosphatase domain-containing protein</fullName>
    </recommendedName>
</protein>
<dbReference type="SUPFAM" id="SSF56219">
    <property type="entry name" value="DNase I-like"/>
    <property type="match status" value="1"/>
</dbReference>
<dbReference type="InterPro" id="IPR036691">
    <property type="entry name" value="Endo/exonu/phosph_ase_sf"/>
</dbReference>
<name>A0A4Y2BRR3_ARAVE</name>
<dbReference type="Pfam" id="PF14529">
    <property type="entry name" value="Exo_endo_phos_2"/>
    <property type="match status" value="1"/>
</dbReference>
<proteinExistence type="predicted"/>
<dbReference type="Gene3D" id="3.60.10.10">
    <property type="entry name" value="Endonuclease/exonuclease/phosphatase"/>
    <property type="match status" value="1"/>
</dbReference>
<evidence type="ECO:0000313" key="2">
    <source>
        <dbReference type="EMBL" id="GBL94880.1"/>
    </source>
</evidence>
<evidence type="ECO:0000313" key="3">
    <source>
        <dbReference type="Proteomes" id="UP000499080"/>
    </source>
</evidence>